<dbReference type="GO" id="GO:0016779">
    <property type="term" value="F:nucleotidyltransferase activity"/>
    <property type="evidence" value="ECO:0007669"/>
    <property type="project" value="UniProtKB-KW"/>
</dbReference>
<evidence type="ECO:0000256" key="4">
    <source>
        <dbReference type="ARBA" id="ARBA00022695"/>
    </source>
</evidence>
<accession>A4PE69</accession>
<name>A4PE69_9CAUD</name>
<dbReference type="EMBL" id="AB276040">
    <property type="protein sequence ID" value="BAF52424.1"/>
    <property type="molecule type" value="Genomic_DNA"/>
</dbReference>
<evidence type="ECO:0000256" key="1">
    <source>
        <dbReference type="ARBA" id="ARBA00022478"/>
    </source>
</evidence>
<dbReference type="Gene3D" id="3.40.1360.10">
    <property type="match status" value="1"/>
</dbReference>
<keyword evidence="6" id="KW-0804">Transcription</keyword>
<proteinExistence type="predicted"/>
<keyword evidence="2" id="KW-0639">Primosome</keyword>
<dbReference type="CDD" id="cd00188">
    <property type="entry name" value="TOPRIM"/>
    <property type="match status" value="1"/>
</dbReference>
<evidence type="ECO:0000256" key="3">
    <source>
        <dbReference type="ARBA" id="ARBA00022679"/>
    </source>
</evidence>
<dbReference type="GO" id="GO:0000428">
    <property type="term" value="C:DNA-directed RNA polymerase complex"/>
    <property type="evidence" value="ECO:0007669"/>
    <property type="project" value="UniProtKB-KW"/>
</dbReference>
<evidence type="ECO:0000313" key="9">
    <source>
        <dbReference type="Proteomes" id="UP000000227"/>
    </source>
</evidence>
<dbReference type="Gene3D" id="3.90.580.10">
    <property type="entry name" value="Zinc finger, CHC2-type domain"/>
    <property type="match status" value="1"/>
</dbReference>
<dbReference type="GO" id="GO:0003677">
    <property type="term" value="F:DNA binding"/>
    <property type="evidence" value="ECO:0007669"/>
    <property type="project" value="InterPro"/>
</dbReference>
<feature type="domain" description="Toprim" evidence="7">
    <location>
        <begin position="231"/>
        <end position="350"/>
    </location>
</feature>
<dbReference type="SUPFAM" id="SSF57783">
    <property type="entry name" value="Zinc beta-ribbon"/>
    <property type="match status" value="1"/>
</dbReference>
<dbReference type="Proteomes" id="UP000000227">
    <property type="component" value="Segment"/>
</dbReference>
<evidence type="ECO:0000259" key="7">
    <source>
        <dbReference type="Pfam" id="PF13362"/>
    </source>
</evidence>
<evidence type="ECO:0000256" key="6">
    <source>
        <dbReference type="ARBA" id="ARBA00023163"/>
    </source>
</evidence>
<evidence type="ECO:0000256" key="2">
    <source>
        <dbReference type="ARBA" id="ARBA00022515"/>
    </source>
</evidence>
<evidence type="ECO:0000256" key="5">
    <source>
        <dbReference type="ARBA" id="ARBA00022705"/>
    </source>
</evidence>
<dbReference type="GeneID" id="5247130"/>
<evidence type="ECO:0000313" key="8">
    <source>
        <dbReference type="EMBL" id="BAF52424.1"/>
    </source>
</evidence>
<dbReference type="OrthoDB" id="207at10239"/>
<dbReference type="GO" id="GO:0008270">
    <property type="term" value="F:zinc ion binding"/>
    <property type="evidence" value="ECO:0007669"/>
    <property type="project" value="InterPro"/>
</dbReference>
<dbReference type="InterPro" id="IPR036977">
    <property type="entry name" value="DNA_primase_Znf_CHC2"/>
</dbReference>
<keyword evidence="1" id="KW-0240">DNA-directed RNA polymerase</keyword>
<keyword evidence="5" id="KW-0235">DNA replication</keyword>
<keyword evidence="4" id="KW-0548">Nucleotidyltransferase</keyword>
<dbReference type="GO" id="GO:0006269">
    <property type="term" value="P:DNA replication, synthesis of primer"/>
    <property type="evidence" value="ECO:0007669"/>
    <property type="project" value="UniProtKB-KW"/>
</dbReference>
<dbReference type="InterPro" id="IPR006171">
    <property type="entry name" value="TOPRIM_dom"/>
</dbReference>
<reference evidence="9" key="1">
    <citation type="journal article" date="2008" name="J. Bacteriol.">
        <title>Genomic characterization of Ralstonia solanacearum phage phiRSA1 and its related prophage (phiRSX) in strain GMI1000.</title>
        <authorList>
            <person name="Fujiwara A."/>
            <person name="Kawasaki T."/>
            <person name="Usami S."/>
            <person name="Fujie M."/>
            <person name="Yamada T."/>
        </authorList>
    </citation>
    <scope>NUCLEOTIDE SEQUENCE</scope>
</reference>
<dbReference type="RefSeq" id="YP_001165296.1">
    <property type="nucleotide sequence ID" value="NC_009382.1"/>
</dbReference>
<keyword evidence="9" id="KW-1185">Reference proteome</keyword>
<dbReference type="Pfam" id="PF13362">
    <property type="entry name" value="Toprim_3"/>
    <property type="match status" value="1"/>
</dbReference>
<protein>
    <submittedName>
        <fullName evidence="8">Conserved hypothetical phage protein</fullName>
    </submittedName>
</protein>
<sequence length="934" mass="103181">MASIEELKKRIDLHDLAERLGIKRGPGAIKRGAGGDQALYHSPLHADKNPSLSIFVNHPTHGTGWKEHSTGDGGSCIDLVILARGGDASDAVKWLHEAYAIPFDKPAGQPERREKSKAEYIADRCHAEREQVRPYLAGRGISDAAIDAAFRARTLGYNAWTSPKLAAGSVGHGGPAAAFIVQSLNPGHVVGVDMRYFDPALNGNVKTQSQGEKAGYGWTADPARLARAKRVYLVESPINALSIDTCRIPGAAAFALRGLSNVDDIDFSFLQGKQCIICMDNDEPFEHDHPRAGQRPGPEAAWTLYERLTALNISAVLVDQSEWVNGLNDDKTAAESINDVNDYLQARGAEQLARALDKFDPWVIAGMVGDTTRRGRPRVHLPAHDYAQYWRFRVKQDFTSYITKMDRRSEGDDDVETPVYTDLCGFRIASISRVSVAGATATMTGDPDQSPTVYFAVSVQAPRHGAKLIRRVMLDDQLHNTDLWGKFGPIWAPAPFKRMVNILERTADLGARDAANFVGVAWRDGRLIVNEGPDCYFTEPERQCPYHNLTFPSGPTRDAAKVLAAFQETFKQNAATIPLVWALGGHLKALLGFWPHMTVQADKGAGKSTLIKRLERALAFTMLSGQSLQTEFRLLTSVSHTSHPVGWEELSARRQEIIDKAVGLLQENYQYTVTKRGADMTEYLICAPVMLAGEDVPVRSLLGKLVRTNLTGKKGPMMPDDLPRFPVKQWLQFLASLDKATVLAEYRKIHAYCVRMARATGEDAGAERMISNYAAVMLAWRYLAEFASVDHSTGNFINDLLAEMNAHIAETSADREPWVWIMETALSEIDAGKYTYPTAFDVVDGEHCILLRTSHIMDHIAHSSALREKWNGLPVKSDRVFKKQLYNAGVVAGDKEIERTIFSRRVGHLTPISLQRLAGYGLSVAIREDAHAHA</sequence>
<keyword evidence="3" id="KW-0808">Transferase</keyword>
<organism evidence="8 9">
    <name type="scientific">Ralstonia phage RSA1</name>
    <dbReference type="NCBI Taxonomy" id="2993856"/>
    <lineage>
        <taxon>Viruses</taxon>
        <taxon>Duplodnaviria</taxon>
        <taxon>Heunggongvirae</taxon>
        <taxon>Uroviricota</taxon>
        <taxon>Caudoviricetes</taxon>
        <taxon>Peduoviridae</taxon>
        <taxon>Aresaunavirus</taxon>
        <taxon>Aresaunavirus RSA1</taxon>
    </lineage>
</organism>
<dbReference type="KEGG" id="vg:5247130"/>